<dbReference type="EMBL" id="OBEK01000002">
    <property type="protein sequence ID" value="SNZ10225.1"/>
    <property type="molecule type" value="Genomic_DNA"/>
</dbReference>
<dbReference type="OrthoDB" id="9858262at2"/>
<dbReference type="Proteomes" id="UP000219356">
    <property type="component" value="Unassembled WGS sequence"/>
</dbReference>
<dbReference type="AlphaFoldDB" id="A0A285NL92"/>
<feature type="transmembrane region" description="Helical" evidence="1">
    <location>
        <begin position="33"/>
        <end position="50"/>
    </location>
</feature>
<dbReference type="RefSeq" id="WP_097040993.1">
    <property type="nucleotide sequence ID" value="NZ_OBEK01000002.1"/>
</dbReference>
<name>A0A285NL92_9BACI</name>
<keyword evidence="1" id="KW-1133">Transmembrane helix</keyword>
<accession>A0A285NL92</accession>
<proteinExistence type="predicted"/>
<reference evidence="3" key="1">
    <citation type="submission" date="2017-09" db="EMBL/GenBank/DDBJ databases">
        <authorList>
            <person name="Varghese N."/>
            <person name="Submissions S."/>
        </authorList>
    </citation>
    <scope>NUCLEOTIDE SEQUENCE [LARGE SCALE GENOMIC DNA]</scope>
    <source>
        <strain evidence="3">CGMCC 1.8913</strain>
    </source>
</reference>
<sequence>MSAIIDRGFLLWISLSLLSHGAAVLLASAESDSFVYFIIIGFVFLGFSVHRADRFYKAQKTSA</sequence>
<keyword evidence="3" id="KW-1185">Reference proteome</keyword>
<evidence type="ECO:0000313" key="3">
    <source>
        <dbReference type="Proteomes" id="UP000219356"/>
    </source>
</evidence>
<keyword evidence="1" id="KW-0472">Membrane</keyword>
<protein>
    <submittedName>
        <fullName evidence="2">Uncharacterized protein</fullName>
    </submittedName>
</protein>
<keyword evidence="1" id="KW-0812">Transmembrane</keyword>
<gene>
    <name evidence="2" type="ORF">SAMN05421503_1612</name>
</gene>
<evidence type="ECO:0000256" key="1">
    <source>
        <dbReference type="SAM" id="Phobius"/>
    </source>
</evidence>
<evidence type="ECO:0000313" key="2">
    <source>
        <dbReference type="EMBL" id="SNZ10225.1"/>
    </source>
</evidence>
<organism evidence="2 3">
    <name type="scientific">Terribacillus aidingensis</name>
    <dbReference type="NCBI Taxonomy" id="586416"/>
    <lineage>
        <taxon>Bacteria</taxon>
        <taxon>Bacillati</taxon>
        <taxon>Bacillota</taxon>
        <taxon>Bacilli</taxon>
        <taxon>Bacillales</taxon>
        <taxon>Bacillaceae</taxon>
        <taxon>Terribacillus</taxon>
    </lineage>
</organism>